<evidence type="ECO:0000313" key="8">
    <source>
        <dbReference type="Proteomes" id="UP001054889"/>
    </source>
</evidence>
<evidence type="ECO:0000256" key="3">
    <source>
        <dbReference type="ARBA" id="ARBA00022692"/>
    </source>
</evidence>
<organism evidence="7 8">
    <name type="scientific">Eleusine coracana subsp. coracana</name>
    <dbReference type="NCBI Taxonomy" id="191504"/>
    <lineage>
        <taxon>Eukaryota</taxon>
        <taxon>Viridiplantae</taxon>
        <taxon>Streptophyta</taxon>
        <taxon>Embryophyta</taxon>
        <taxon>Tracheophyta</taxon>
        <taxon>Spermatophyta</taxon>
        <taxon>Magnoliopsida</taxon>
        <taxon>Liliopsida</taxon>
        <taxon>Poales</taxon>
        <taxon>Poaceae</taxon>
        <taxon>PACMAD clade</taxon>
        <taxon>Chloridoideae</taxon>
        <taxon>Cynodonteae</taxon>
        <taxon>Eleusininae</taxon>
        <taxon>Eleusine</taxon>
    </lineage>
</organism>
<feature type="transmembrane region" description="Helical" evidence="6">
    <location>
        <begin position="6"/>
        <end position="24"/>
    </location>
</feature>
<evidence type="ECO:0000256" key="6">
    <source>
        <dbReference type="SAM" id="Phobius"/>
    </source>
</evidence>
<dbReference type="Pfam" id="PF01679">
    <property type="entry name" value="Pmp3"/>
    <property type="match status" value="1"/>
</dbReference>
<dbReference type="InterPro" id="IPR000612">
    <property type="entry name" value="PMP3"/>
</dbReference>
<accession>A0AAV5DBI1</accession>
<evidence type="ECO:0000256" key="2">
    <source>
        <dbReference type="ARBA" id="ARBA00009530"/>
    </source>
</evidence>
<dbReference type="EMBL" id="BQKI01000015">
    <property type="protein sequence ID" value="GJN07760.1"/>
    <property type="molecule type" value="Genomic_DNA"/>
</dbReference>
<comment type="caution">
    <text evidence="7">The sequence shown here is derived from an EMBL/GenBank/DDBJ whole genome shotgun (WGS) entry which is preliminary data.</text>
</comment>
<name>A0AAV5DBI1_ELECO</name>
<gene>
    <name evidence="7" type="primary">ga25619</name>
    <name evidence="7" type="ORF">PR202_ga25619</name>
</gene>
<comment type="similarity">
    <text evidence="2">Belongs to the UPF0057 (PMP3) family.</text>
</comment>
<sequence>MADRDNAATFIDLILAIILPPLGISCPDRSIPILRGLVQIEFWICLLLSCFGYLPGIVYAVWAIIKE</sequence>
<comment type="subcellular location">
    <subcellularLocation>
        <location evidence="1">Membrane</location>
    </subcellularLocation>
</comment>
<evidence type="ECO:0000256" key="1">
    <source>
        <dbReference type="ARBA" id="ARBA00004370"/>
    </source>
</evidence>
<reference evidence="7" key="1">
    <citation type="journal article" date="2018" name="DNA Res.">
        <title>Multiple hybrid de novo genome assembly of finger millet, an orphan allotetraploid crop.</title>
        <authorList>
            <person name="Hatakeyama M."/>
            <person name="Aluri S."/>
            <person name="Balachadran M.T."/>
            <person name="Sivarajan S.R."/>
            <person name="Patrignani A."/>
            <person name="Gruter S."/>
            <person name="Poveda L."/>
            <person name="Shimizu-Inatsugi R."/>
            <person name="Baeten J."/>
            <person name="Francoijs K.J."/>
            <person name="Nataraja K.N."/>
            <person name="Reddy Y.A.N."/>
            <person name="Phadnis S."/>
            <person name="Ravikumar R.L."/>
            <person name="Schlapbach R."/>
            <person name="Sreeman S.M."/>
            <person name="Shimizu K.K."/>
        </authorList>
    </citation>
    <scope>NUCLEOTIDE SEQUENCE</scope>
</reference>
<proteinExistence type="inferred from homology"/>
<dbReference type="AlphaFoldDB" id="A0AAV5DBI1"/>
<dbReference type="Proteomes" id="UP001054889">
    <property type="component" value="Unassembled WGS sequence"/>
</dbReference>
<keyword evidence="8" id="KW-1185">Reference proteome</keyword>
<dbReference type="PANTHER" id="PTHR21659">
    <property type="entry name" value="HYDROPHOBIC PROTEIN RCI2 LOW TEMPERATURE AND SALT RESPONSIVE PROTEIN LTI6 -RELATED"/>
    <property type="match status" value="1"/>
</dbReference>
<evidence type="ECO:0000256" key="5">
    <source>
        <dbReference type="ARBA" id="ARBA00023136"/>
    </source>
</evidence>
<dbReference type="GO" id="GO:0016020">
    <property type="term" value="C:membrane"/>
    <property type="evidence" value="ECO:0007669"/>
    <property type="project" value="UniProtKB-SubCell"/>
</dbReference>
<evidence type="ECO:0000313" key="7">
    <source>
        <dbReference type="EMBL" id="GJN07760.1"/>
    </source>
</evidence>
<feature type="transmembrane region" description="Helical" evidence="6">
    <location>
        <begin position="44"/>
        <end position="65"/>
    </location>
</feature>
<keyword evidence="3 6" id="KW-0812">Transmembrane</keyword>
<protein>
    <submittedName>
        <fullName evidence="7">Uncharacterized protein</fullName>
    </submittedName>
</protein>
<keyword evidence="4 6" id="KW-1133">Transmembrane helix</keyword>
<dbReference type="PANTHER" id="PTHR21659:SF41">
    <property type="entry name" value="PROTEIN LTI6B, PUTATIVE, EXPRESSED-RELATED"/>
    <property type="match status" value="1"/>
</dbReference>
<reference evidence="7" key="2">
    <citation type="submission" date="2021-12" db="EMBL/GenBank/DDBJ databases">
        <title>Resequencing data analysis of finger millet.</title>
        <authorList>
            <person name="Hatakeyama M."/>
            <person name="Aluri S."/>
            <person name="Balachadran M.T."/>
            <person name="Sivarajan S.R."/>
            <person name="Poveda L."/>
            <person name="Shimizu-Inatsugi R."/>
            <person name="Schlapbach R."/>
            <person name="Sreeman S.M."/>
            <person name="Shimizu K.K."/>
        </authorList>
    </citation>
    <scope>NUCLEOTIDE SEQUENCE</scope>
</reference>
<dbReference type="PROSITE" id="PS51257">
    <property type="entry name" value="PROKAR_LIPOPROTEIN"/>
    <property type="match status" value="1"/>
</dbReference>
<evidence type="ECO:0000256" key="4">
    <source>
        <dbReference type="ARBA" id="ARBA00022989"/>
    </source>
</evidence>
<keyword evidence="5 6" id="KW-0472">Membrane</keyword>